<dbReference type="InterPro" id="IPR028090">
    <property type="entry name" value="JAB_dom_prok"/>
</dbReference>
<evidence type="ECO:0000256" key="4">
    <source>
        <dbReference type="ARBA" id="ARBA00022801"/>
    </source>
</evidence>
<dbReference type="Pfam" id="PF00877">
    <property type="entry name" value="NLPC_P60"/>
    <property type="match status" value="1"/>
</dbReference>
<dbReference type="PANTHER" id="PTHR34858">
    <property type="entry name" value="CYSO-CYSTEINE PEPTIDASE"/>
    <property type="match status" value="1"/>
</dbReference>
<evidence type="ECO:0000256" key="3">
    <source>
        <dbReference type="ARBA" id="ARBA00022723"/>
    </source>
</evidence>
<proteinExistence type="inferred from homology"/>
<dbReference type="GO" id="GO:0008270">
    <property type="term" value="F:zinc ion binding"/>
    <property type="evidence" value="ECO:0007669"/>
    <property type="project" value="TreeGrafter"/>
</dbReference>
<comment type="similarity">
    <text evidence="1">Belongs to the peptidase C40 family.</text>
</comment>
<dbReference type="CDD" id="cd08073">
    <property type="entry name" value="MPN_NLPC_P60"/>
    <property type="match status" value="1"/>
</dbReference>
<organism evidence="9 10">
    <name type="scientific">Escherichia phage EK99P-1</name>
    <dbReference type="NCBI Taxonomy" id="1527514"/>
    <lineage>
        <taxon>Viruses</taxon>
        <taxon>Duplodnaviria</taxon>
        <taxon>Heunggongvirae</taxon>
        <taxon>Uroviricota</taxon>
        <taxon>Caudoviricetes</taxon>
        <taxon>Dhillonvirus</taxon>
        <taxon>Dhillonvirus EK99P1</taxon>
    </lineage>
</organism>
<keyword evidence="4" id="KW-0378">Hydrolase</keyword>
<evidence type="ECO:0000256" key="7">
    <source>
        <dbReference type="ARBA" id="ARBA00023049"/>
    </source>
</evidence>
<evidence type="ECO:0000313" key="10">
    <source>
        <dbReference type="Proteomes" id="UP000202235"/>
    </source>
</evidence>
<dbReference type="SUPFAM" id="SSF54001">
    <property type="entry name" value="Cysteine proteinases"/>
    <property type="match status" value="1"/>
</dbReference>
<keyword evidence="7" id="KW-0482">Metalloprotease</keyword>
<protein>
    <submittedName>
        <fullName evidence="9">Tail component protein</fullName>
    </submittedName>
</protein>
<dbReference type="GO" id="GO:0001897">
    <property type="term" value="P:symbiont-mediated cytolysis of host cell"/>
    <property type="evidence" value="ECO:0007669"/>
    <property type="project" value="UniProtKB-ARBA"/>
</dbReference>
<dbReference type="InterPro" id="IPR038765">
    <property type="entry name" value="Papain-like_cys_pep_sf"/>
</dbReference>
<feature type="domain" description="NlpC/P60" evidence="8">
    <location>
        <begin position="97"/>
        <end position="236"/>
    </location>
</feature>
<dbReference type="EMBL" id="KM233151">
    <property type="protein sequence ID" value="AIK68734.1"/>
    <property type="molecule type" value="Genomic_DNA"/>
</dbReference>
<evidence type="ECO:0000256" key="2">
    <source>
        <dbReference type="ARBA" id="ARBA00022670"/>
    </source>
</evidence>
<dbReference type="GeneID" id="20284436"/>
<dbReference type="Gene3D" id="3.90.1720.10">
    <property type="entry name" value="endopeptidase domain like (from Nostoc punctiforme)"/>
    <property type="match status" value="1"/>
</dbReference>
<evidence type="ECO:0000256" key="5">
    <source>
        <dbReference type="ARBA" id="ARBA00022807"/>
    </source>
</evidence>
<dbReference type="GO" id="GO:0008235">
    <property type="term" value="F:metalloexopeptidase activity"/>
    <property type="evidence" value="ECO:0007669"/>
    <property type="project" value="TreeGrafter"/>
</dbReference>
<dbReference type="Gene3D" id="3.40.140.10">
    <property type="entry name" value="Cytidine Deaminase, domain 2"/>
    <property type="match status" value="1"/>
</dbReference>
<keyword evidence="5" id="KW-0788">Thiol protease</keyword>
<keyword evidence="2" id="KW-0645">Protease</keyword>
<dbReference type="PANTHER" id="PTHR34858:SF1">
    <property type="entry name" value="CYSO-CYSTEINE PEPTIDASE"/>
    <property type="match status" value="1"/>
</dbReference>
<evidence type="ECO:0000256" key="6">
    <source>
        <dbReference type="ARBA" id="ARBA00022833"/>
    </source>
</evidence>
<reference evidence="9 10" key="1">
    <citation type="submission" date="2014-07" db="EMBL/GenBank/DDBJ databases">
        <title>Virulent Bacteriophage Infecting Escherichia coli K99.</title>
        <authorList>
            <person name="Son J.S."/>
            <person name="Paik H.R."/>
            <person name="Park S.H."/>
            <person name="Kim B.K."/>
            <person name="Jun S.Y."/>
            <person name="Yoon S.J."/>
            <person name="Kang S.H."/>
        </authorList>
    </citation>
    <scope>NUCLEOTIDE SEQUENCE [LARGE SCALE GENOMIC DNA]</scope>
</reference>
<dbReference type="Proteomes" id="UP000202235">
    <property type="component" value="Segment"/>
</dbReference>
<evidence type="ECO:0000313" key="9">
    <source>
        <dbReference type="EMBL" id="AIK68734.1"/>
    </source>
</evidence>
<accession>A0A076YQM8</accession>
<dbReference type="InterPro" id="IPR000064">
    <property type="entry name" value="NLP_P60_dom"/>
</dbReference>
<dbReference type="SUPFAM" id="SSF102712">
    <property type="entry name" value="JAB1/MPN domain"/>
    <property type="match status" value="1"/>
</dbReference>
<dbReference type="RefSeq" id="YP_009055300.1">
    <property type="nucleotide sequence ID" value="NC_024783.1"/>
</dbReference>
<dbReference type="PROSITE" id="PS51935">
    <property type="entry name" value="NLPC_P60"/>
    <property type="match status" value="1"/>
</dbReference>
<dbReference type="KEGG" id="vg:20284436"/>
<keyword evidence="10" id="KW-1185">Reference proteome</keyword>
<dbReference type="GO" id="GO:0006508">
    <property type="term" value="P:proteolysis"/>
    <property type="evidence" value="ECO:0007669"/>
    <property type="project" value="UniProtKB-KW"/>
</dbReference>
<dbReference type="Pfam" id="PF14464">
    <property type="entry name" value="Prok-JAB"/>
    <property type="match status" value="1"/>
</dbReference>
<evidence type="ECO:0000256" key="1">
    <source>
        <dbReference type="ARBA" id="ARBA00007074"/>
    </source>
</evidence>
<dbReference type="InterPro" id="IPR051929">
    <property type="entry name" value="VirAsm_ModProt"/>
</dbReference>
<gene>
    <name evidence="9" type="ORF">EK99P-1_0022</name>
</gene>
<keyword evidence="6" id="KW-0862">Zinc</keyword>
<keyword evidence="3" id="KW-0479">Metal-binding</keyword>
<name>A0A076YQM8_9CAUD</name>
<dbReference type="GO" id="GO:0008234">
    <property type="term" value="F:cysteine-type peptidase activity"/>
    <property type="evidence" value="ECO:0007669"/>
    <property type="project" value="UniProtKB-KW"/>
</dbReference>
<sequence length="246" mass="27549">MLTKKVKSDIAAHVAACLPEEACGLVVMVGRKQVFVPCLNVFEDPTGVRSRKDAFTISDMAWMDAEDMGDVVRVVHSHPGQRELTPSLGDVNGCNGSGVVWTITNEYGDFIEIDPEDPPLVGRRFVLGITDCYGLVMDWHKKQGVNLPDFRVPYNWWETGENLYMDNWYGAGFRECEENTPGAMVIMQISAPVPNHAGIFLPGNQLLHHIYGSLSSVVPFRAGFFRDNVVKWVRHKDLPGDITKWQ</sequence>
<dbReference type="OrthoDB" id="8318at10239"/>
<evidence type="ECO:0000259" key="8">
    <source>
        <dbReference type="PROSITE" id="PS51935"/>
    </source>
</evidence>